<feature type="transmembrane region" description="Helical" evidence="9">
    <location>
        <begin position="80"/>
        <end position="101"/>
    </location>
</feature>
<evidence type="ECO:0000256" key="8">
    <source>
        <dbReference type="ARBA" id="ARBA00023136"/>
    </source>
</evidence>
<feature type="transmembrane region" description="Helical" evidence="9">
    <location>
        <begin position="287"/>
        <end position="310"/>
    </location>
</feature>
<keyword evidence="6 9" id="KW-0029">Amino-acid transport</keyword>
<dbReference type="GO" id="GO:0015188">
    <property type="term" value="F:L-isoleucine transmembrane transporter activity"/>
    <property type="evidence" value="ECO:0007669"/>
    <property type="project" value="TreeGrafter"/>
</dbReference>
<evidence type="ECO:0000313" key="10">
    <source>
        <dbReference type="EMBL" id="AMV62845.1"/>
    </source>
</evidence>
<evidence type="ECO:0000256" key="6">
    <source>
        <dbReference type="ARBA" id="ARBA00022970"/>
    </source>
</evidence>
<dbReference type="GO" id="GO:0015190">
    <property type="term" value="F:L-leucine transmembrane transporter activity"/>
    <property type="evidence" value="ECO:0007669"/>
    <property type="project" value="TreeGrafter"/>
</dbReference>
<dbReference type="EMBL" id="CP012275">
    <property type="protein sequence ID" value="AMV62845.1"/>
    <property type="molecule type" value="Genomic_DNA"/>
</dbReference>
<feature type="transmembrane region" description="Helical" evidence="9">
    <location>
        <begin position="155"/>
        <end position="173"/>
    </location>
</feature>
<comment type="similarity">
    <text evidence="2 9">Belongs to the branched chain amino acid transporter family.</text>
</comment>
<evidence type="ECO:0000313" key="13">
    <source>
        <dbReference type="Proteomes" id="UP000076405"/>
    </source>
</evidence>
<dbReference type="EMBL" id="CP012288">
    <property type="protein sequence ID" value="AMV67270.1"/>
    <property type="molecule type" value="Genomic_DNA"/>
</dbReference>
<dbReference type="PANTHER" id="PTHR30588">
    <property type="entry name" value="BRANCHED-CHAIN AMINO ACID TRANSPORT SYSTEM 2 CARRIER PROTEIN"/>
    <property type="match status" value="1"/>
</dbReference>
<protein>
    <recommendedName>
        <fullName evidence="9">Branched-chain amino acid transport system carrier protein</fullName>
    </recommendedName>
</protein>
<feature type="transmembrane region" description="Helical" evidence="9">
    <location>
        <begin position="347"/>
        <end position="365"/>
    </location>
</feature>
<feature type="transmembrane region" description="Helical" evidence="9">
    <location>
        <begin position="377"/>
        <end position="401"/>
    </location>
</feature>
<evidence type="ECO:0000256" key="2">
    <source>
        <dbReference type="ARBA" id="ARBA00008540"/>
    </source>
</evidence>
<proteinExistence type="inferred from homology"/>
<evidence type="ECO:0000256" key="4">
    <source>
        <dbReference type="ARBA" id="ARBA00022475"/>
    </source>
</evidence>
<dbReference type="GO" id="GO:0015820">
    <property type="term" value="P:L-leucine transport"/>
    <property type="evidence" value="ECO:0007669"/>
    <property type="project" value="TreeGrafter"/>
</dbReference>
<gene>
    <name evidence="10" type="ORF">ADU70_1359</name>
    <name evidence="11" type="ORF">ADU72_1339</name>
</gene>
<keyword evidence="5 9" id="KW-0812">Transmembrane</keyword>
<evidence type="ECO:0000256" key="9">
    <source>
        <dbReference type="RuleBase" id="RU362122"/>
    </source>
</evidence>
<evidence type="ECO:0000256" key="7">
    <source>
        <dbReference type="ARBA" id="ARBA00022989"/>
    </source>
</evidence>
<keyword evidence="3 9" id="KW-0813">Transport</keyword>
<feature type="transmembrane region" description="Helical" evidence="9">
    <location>
        <begin position="12"/>
        <end position="31"/>
    </location>
</feature>
<evidence type="ECO:0000256" key="3">
    <source>
        <dbReference type="ARBA" id="ARBA00022448"/>
    </source>
</evidence>
<evidence type="ECO:0000313" key="11">
    <source>
        <dbReference type="EMBL" id="AMV67270.1"/>
    </source>
</evidence>
<dbReference type="GO" id="GO:0005304">
    <property type="term" value="F:L-valine transmembrane transporter activity"/>
    <property type="evidence" value="ECO:0007669"/>
    <property type="project" value="TreeGrafter"/>
</dbReference>
<feature type="transmembrane region" description="Helical" evidence="9">
    <location>
        <begin position="421"/>
        <end position="445"/>
    </location>
</feature>
<dbReference type="OrthoDB" id="9783920at2"/>
<feature type="transmembrane region" description="Helical" evidence="9">
    <location>
        <begin position="121"/>
        <end position="143"/>
    </location>
</feature>
<reference evidence="12 13" key="1">
    <citation type="journal article" date="2016" name="PLoS ONE">
        <title>The Identification of Novel Diagnostic Marker Genes for the Detection of Beer Spoiling Pediococcus damnosus Strains Using the BlAst Diagnostic Gene findEr.</title>
        <authorList>
            <person name="Behr J."/>
            <person name="Geissler A.J."/>
            <person name="Schmid J."/>
            <person name="Zehe A."/>
            <person name="Vogel R.F."/>
        </authorList>
    </citation>
    <scope>NUCLEOTIDE SEQUENCE [LARGE SCALE GENOMIC DNA]</scope>
    <source>
        <strain evidence="10 13">TMW 2.1533</strain>
        <strain evidence="11 12">TMW 2.1535</strain>
    </source>
</reference>
<evidence type="ECO:0000256" key="5">
    <source>
        <dbReference type="ARBA" id="ARBA00022692"/>
    </source>
</evidence>
<organism evidence="10 13">
    <name type="scientific">Pediococcus damnosus</name>
    <dbReference type="NCBI Taxonomy" id="51663"/>
    <lineage>
        <taxon>Bacteria</taxon>
        <taxon>Bacillati</taxon>
        <taxon>Bacillota</taxon>
        <taxon>Bacilli</taxon>
        <taxon>Lactobacillales</taxon>
        <taxon>Lactobacillaceae</taxon>
        <taxon>Pediococcus</taxon>
    </lineage>
</organism>
<comment type="function">
    <text evidence="9">Component of the transport system for branched-chain amino acids.</text>
</comment>
<comment type="subcellular location">
    <subcellularLocation>
        <location evidence="1 9">Cell membrane</location>
        <topology evidence="1 9">Multi-pass membrane protein</topology>
    </subcellularLocation>
</comment>
<feature type="transmembrane region" description="Helical" evidence="9">
    <location>
        <begin position="43"/>
        <end position="68"/>
    </location>
</feature>
<feature type="transmembrane region" description="Helical" evidence="9">
    <location>
        <begin position="236"/>
        <end position="256"/>
    </location>
</feature>
<dbReference type="PANTHER" id="PTHR30588:SF0">
    <property type="entry name" value="BRANCHED-CHAIN AMINO ACID PERMEASE BRNQ"/>
    <property type="match status" value="1"/>
</dbReference>
<dbReference type="InterPro" id="IPR004685">
    <property type="entry name" value="Brnchd-chn_aa_trnsp_Livcs"/>
</dbReference>
<dbReference type="RefSeq" id="WP_056985948.1">
    <property type="nucleotide sequence ID" value="NZ_BAAAXI010000190.1"/>
</dbReference>
<keyword evidence="8 9" id="KW-0472">Membrane</keyword>
<dbReference type="GO" id="GO:0015818">
    <property type="term" value="P:isoleucine transport"/>
    <property type="evidence" value="ECO:0007669"/>
    <property type="project" value="TreeGrafter"/>
</dbReference>
<keyword evidence="7 9" id="KW-1133">Transmembrane helix</keyword>
<dbReference type="GO" id="GO:0005886">
    <property type="term" value="C:plasma membrane"/>
    <property type="evidence" value="ECO:0007669"/>
    <property type="project" value="UniProtKB-SubCell"/>
</dbReference>
<dbReference type="Pfam" id="PF05525">
    <property type="entry name" value="Branch_AA_trans"/>
    <property type="match status" value="1"/>
</dbReference>
<evidence type="ECO:0000256" key="1">
    <source>
        <dbReference type="ARBA" id="ARBA00004651"/>
    </source>
</evidence>
<dbReference type="AlphaFoldDB" id="A0A0R2HVZ9"/>
<feature type="transmembrane region" description="Helical" evidence="9">
    <location>
        <begin position="322"/>
        <end position="341"/>
    </location>
</feature>
<dbReference type="NCBIfam" id="TIGR00796">
    <property type="entry name" value="livcs"/>
    <property type="match status" value="1"/>
</dbReference>
<evidence type="ECO:0000313" key="12">
    <source>
        <dbReference type="Proteomes" id="UP000076244"/>
    </source>
</evidence>
<dbReference type="KEGG" id="pdm:ADU72_1339"/>
<keyword evidence="4" id="KW-1003">Cell membrane</keyword>
<dbReference type="Proteomes" id="UP000076244">
    <property type="component" value="Chromosome"/>
</dbReference>
<accession>A0A0R2HVZ9</accession>
<feature type="transmembrane region" description="Helical" evidence="9">
    <location>
        <begin position="206"/>
        <end position="224"/>
    </location>
</feature>
<sequence>MEETHKFTWKELIVVASMLFGMYFGASNLTFPVQIGQQSGSAFFSSIIGFIITGTILPLLGVTAIAVTRTHGVYELAQPIGKTYALIFTVMLYIFIGPAFATPRTATVPFEFGIATHVSAASAPMWLFIYSACFFAAVILFSLNRHKVVDYVGRYLNPAFIIMVVILIAVAIFKPMGTTAGRAVTGAWRHGSVQNGIIQGYQTMDALASVEFGIVVITAIKAFGVKKEGTVAKLTVKAGVIAASAMAVIYAGLAYVGATSLGHFKIAGDGGIALGQITQYFFGNAGVYILAIMATITCMTTAVGVTTSFATAFSSMFPRFGYKTYVVIVAVLSFGVSNFGFETIINAAVPFLMFIYPLCITLILLSLASPLFHRARVVYIWTTIFTLVPAVVDGLNAAPAVVAKSAFVQSLTGFESKYVPFFSQGFAWLVPSIIGFIIGITIYIVQRVRGNNSETVSESDWS</sequence>
<name>A0A0R2HVZ9_9LACO</name>
<keyword evidence="12" id="KW-1185">Reference proteome</keyword>
<dbReference type="Proteomes" id="UP000076405">
    <property type="component" value="Chromosome"/>
</dbReference>